<dbReference type="Proteomes" id="UP000294564">
    <property type="component" value="Unassembled WGS sequence"/>
</dbReference>
<evidence type="ECO:0000313" key="1">
    <source>
        <dbReference type="EMBL" id="TCP22393.1"/>
    </source>
</evidence>
<organism evidence="1 2">
    <name type="scientific">Tenacibaculum skagerrakense</name>
    <dbReference type="NCBI Taxonomy" id="186571"/>
    <lineage>
        <taxon>Bacteria</taxon>
        <taxon>Pseudomonadati</taxon>
        <taxon>Bacteroidota</taxon>
        <taxon>Flavobacteriia</taxon>
        <taxon>Flavobacteriales</taxon>
        <taxon>Flavobacteriaceae</taxon>
        <taxon>Tenacibaculum</taxon>
    </lineage>
</organism>
<name>A0A4R2NL93_9FLAO</name>
<keyword evidence="2" id="KW-1185">Reference proteome</keyword>
<reference evidence="1 2" key="1">
    <citation type="submission" date="2019-03" db="EMBL/GenBank/DDBJ databases">
        <title>Genomic Encyclopedia of Type Strains, Phase IV (KMG-IV): sequencing the most valuable type-strain genomes for metagenomic binning, comparative biology and taxonomic classification.</title>
        <authorList>
            <person name="Goeker M."/>
        </authorList>
    </citation>
    <scope>NUCLEOTIDE SEQUENCE [LARGE SCALE GENOMIC DNA]</scope>
    <source>
        <strain evidence="1 2">DSM 14836</strain>
    </source>
</reference>
<evidence type="ECO:0000313" key="2">
    <source>
        <dbReference type="Proteomes" id="UP000294564"/>
    </source>
</evidence>
<gene>
    <name evidence="1" type="ORF">EV195_11242</name>
</gene>
<accession>A0A4R2NL93</accession>
<dbReference type="EMBL" id="SLXM01000012">
    <property type="protein sequence ID" value="TCP22393.1"/>
    <property type="molecule type" value="Genomic_DNA"/>
</dbReference>
<comment type="caution">
    <text evidence="1">The sequence shown here is derived from an EMBL/GenBank/DDBJ whole genome shotgun (WGS) entry which is preliminary data.</text>
</comment>
<proteinExistence type="predicted"/>
<protein>
    <submittedName>
        <fullName evidence="1">Uncharacterized protein</fullName>
    </submittedName>
</protein>
<sequence length="149" mass="16742">MKRIFKRIQVNKELLKLNPLVKDFSEYLENEIHDTIPSGKVKGAYFISYLPDTIPTLSSGEGGVINPNFSLTSMLSHTNITLKDSRGHLLTEPTDIKDYEHKKGGYGLGFKELDFQSSNERISIAWETITGKPILGEFVFIIESDNCGC</sequence>
<dbReference type="OrthoDB" id="1448043at2"/>
<dbReference type="RefSeq" id="WP_132795902.1">
    <property type="nucleotide sequence ID" value="NZ_SLXM01000012.1"/>
</dbReference>
<dbReference type="AlphaFoldDB" id="A0A4R2NL93"/>